<evidence type="ECO:0000313" key="2">
    <source>
        <dbReference type="EMBL" id="PTB79798.1"/>
    </source>
</evidence>
<dbReference type="AlphaFoldDB" id="A0A2T4CE41"/>
<organism evidence="2 3">
    <name type="scientific">Trichoderma longibrachiatum ATCC 18648</name>
    <dbReference type="NCBI Taxonomy" id="983965"/>
    <lineage>
        <taxon>Eukaryota</taxon>
        <taxon>Fungi</taxon>
        <taxon>Dikarya</taxon>
        <taxon>Ascomycota</taxon>
        <taxon>Pezizomycotina</taxon>
        <taxon>Sordariomycetes</taxon>
        <taxon>Hypocreomycetidae</taxon>
        <taxon>Hypocreales</taxon>
        <taxon>Hypocreaceae</taxon>
        <taxon>Trichoderma</taxon>
    </lineage>
</organism>
<sequence length="118" mass="12896">MSLAHALGVLRRTSHCCSRSSTGDALRRAAASGSISPARRFATKQQPSSGSAAQFYKTFTRPIGKVLVLAVFTYQVAYWTWVKLEADEHRAETDATIAELEKTVEEYQRAKNGAGKSS</sequence>
<dbReference type="EMBL" id="KZ679128">
    <property type="protein sequence ID" value="PTB79798.1"/>
    <property type="molecule type" value="Genomic_DNA"/>
</dbReference>
<name>A0A2T4CE41_TRILO</name>
<reference evidence="2 3" key="1">
    <citation type="submission" date="2016-07" db="EMBL/GenBank/DDBJ databases">
        <title>Multiple horizontal gene transfer events from other fungi enriched the ability of initially mycotrophic Trichoderma (Ascomycota) to feed on dead plant biomass.</title>
        <authorList>
            <consortium name="DOE Joint Genome Institute"/>
            <person name="Aerts A."/>
            <person name="Atanasova L."/>
            <person name="Chenthamara K."/>
            <person name="Zhang J."/>
            <person name="Grujic M."/>
            <person name="Henrissat B."/>
            <person name="Kuo A."/>
            <person name="Salamov A."/>
            <person name="Lipzen A."/>
            <person name="Labutti K."/>
            <person name="Barry K."/>
            <person name="Miao Y."/>
            <person name="Rahimi M.J."/>
            <person name="Shen Q."/>
            <person name="Grigoriev I.V."/>
            <person name="Kubicek C.P."/>
            <person name="Druzhinina I.S."/>
        </authorList>
    </citation>
    <scope>NUCLEOTIDE SEQUENCE [LARGE SCALE GENOMIC DNA]</scope>
    <source>
        <strain evidence="2 3">ATCC 18648</strain>
    </source>
</reference>
<keyword evidence="3" id="KW-1185">Reference proteome</keyword>
<dbReference type="Proteomes" id="UP000240760">
    <property type="component" value="Unassembled WGS sequence"/>
</dbReference>
<protein>
    <submittedName>
        <fullName evidence="2">Uncharacterized protein</fullName>
    </submittedName>
</protein>
<keyword evidence="1" id="KW-0175">Coiled coil</keyword>
<gene>
    <name evidence="2" type="ORF">M440DRAFT_1399100</name>
</gene>
<accession>A0A2T4CE41</accession>
<dbReference type="OrthoDB" id="2120024at2759"/>
<evidence type="ECO:0000256" key="1">
    <source>
        <dbReference type="SAM" id="Coils"/>
    </source>
</evidence>
<evidence type="ECO:0000313" key="3">
    <source>
        <dbReference type="Proteomes" id="UP000240760"/>
    </source>
</evidence>
<feature type="coiled-coil region" evidence="1">
    <location>
        <begin position="90"/>
        <end position="117"/>
    </location>
</feature>
<proteinExistence type="predicted"/>